<feature type="compositionally biased region" description="Polar residues" evidence="1">
    <location>
        <begin position="138"/>
        <end position="147"/>
    </location>
</feature>
<evidence type="ECO:0000256" key="1">
    <source>
        <dbReference type="SAM" id="MobiDB-lite"/>
    </source>
</evidence>
<protein>
    <submittedName>
        <fullName evidence="2">Uncharacterized protein</fullName>
    </submittedName>
</protein>
<comment type="caution">
    <text evidence="2">The sequence shown here is derived from an EMBL/GenBank/DDBJ whole genome shotgun (WGS) entry which is preliminary data.</text>
</comment>
<keyword evidence="3" id="KW-1185">Reference proteome</keyword>
<feature type="compositionally biased region" description="Acidic residues" evidence="1">
    <location>
        <begin position="108"/>
        <end position="125"/>
    </location>
</feature>
<sequence>MTIKKGLHKKSKYRRKISQYNVGDHVMWSIPELNDKSVPRFTGPFVVSQVLENNQYEIKGKKYAFNAPANFLKKIELKQGEELLDEDKEEEEEIELDEGIDYVRDEDYVPSDDSSDEDKIEEEEDQQRVPGVDIPEQITPTLVSSTPIRPRRLVKAQPPKQVIQVPVSTTPMQRRRKLVAKEPVSGGVL</sequence>
<reference evidence="2 3" key="1">
    <citation type="submission" date="2024-03" db="EMBL/GenBank/DDBJ databases">
        <title>The Acrasis kona genome and developmental transcriptomes reveal deep origins of eukaryotic multicellular pathways.</title>
        <authorList>
            <person name="Sheikh S."/>
            <person name="Fu C.-J."/>
            <person name="Brown M.W."/>
            <person name="Baldauf S.L."/>
        </authorList>
    </citation>
    <scope>NUCLEOTIDE SEQUENCE [LARGE SCALE GENOMIC DNA]</scope>
    <source>
        <strain evidence="2 3">ATCC MYA-3509</strain>
    </source>
</reference>
<dbReference type="EMBL" id="JAOPGA020001442">
    <property type="protein sequence ID" value="KAL0488488.1"/>
    <property type="molecule type" value="Genomic_DNA"/>
</dbReference>
<gene>
    <name evidence="2" type="ORF">AKO1_015492</name>
</gene>
<dbReference type="Proteomes" id="UP001431209">
    <property type="component" value="Unassembled WGS sequence"/>
</dbReference>
<feature type="compositionally biased region" description="Acidic residues" evidence="1">
    <location>
        <begin position="85"/>
        <end position="100"/>
    </location>
</feature>
<evidence type="ECO:0000313" key="3">
    <source>
        <dbReference type="Proteomes" id="UP001431209"/>
    </source>
</evidence>
<proteinExistence type="predicted"/>
<evidence type="ECO:0000313" key="2">
    <source>
        <dbReference type="EMBL" id="KAL0488488.1"/>
    </source>
</evidence>
<dbReference type="AlphaFoldDB" id="A0AAW2ZGJ9"/>
<accession>A0AAW2ZGJ9</accession>
<feature type="region of interest" description="Disordered" evidence="1">
    <location>
        <begin position="85"/>
        <end position="189"/>
    </location>
</feature>
<name>A0AAW2ZGJ9_9EUKA</name>
<organism evidence="2 3">
    <name type="scientific">Acrasis kona</name>
    <dbReference type="NCBI Taxonomy" id="1008807"/>
    <lineage>
        <taxon>Eukaryota</taxon>
        <taxon>Discoba</taxon>
        <taxon>Heterolobosea</taxon>
        <taxon>Tetramitia</taxon>
        <taxon>Eutetramitia</taxon>
        <taxon>Acrasidae</taxon>
        <taxon>Acrasis</taxon>
    </lineage>
</organism>